<dbReference type="InterPro" id="IPR001387">
    <property type="entry name" value="Cro/C1-type_HTH"/>
</dbReference>
<dbReference type="Gene3D" id="1.10.260.40">
    <property type="entry name" value="lambda repressor-like DNA-binding domains"/>
    <property type="match status" value="1"/>
</dbReference>
<evidence type="ECO:0000313" key="2">
    <source>
        <dbReference type="EMBL" id="SFH06892.1"/>
    </source>
</evidence>
<dbReference type="InterPro" id="IPR041413">
    <property type="entry name" value="MLTR_LBD"/>
</dbReference>
<dbReference type="PANTHER" id="PTHR35010">
    <property type="entry name" value="BLL4672 PROTEIN-RELATED"/>
    <property type="match status" value="1"/>
</dbReference>
<dbReference type="SUPFAM" id="SSF47413">
    <property type="entry name" value="lambda repressor-like DNA-binding domains"/>
    <property type="match status" value="1"/>
</dbReference>
<protein>
    <submittedName>
        <fullName evidence="2">Transcriptional regulator, contains XRE-family HTH domain</fullName>
    </submittedName>
</protein>
<dbReference type="Gene3D" id="3.30.450.180">
    <property type="match status" value="1"/>
</dbReference>
<feature type="domain" description="HTH cro/C1-type" evidence="1">
    <location>
        <begin position="45"/>
        <end position="92"/>
    </location>
</feature>
<dbReference type="InterPro" id="IPR010982">
    <property type="entry name" value="Lambda_DNA-bd_dom_sf"/>
</dbReference>
<dbReference type="Pfam" id="PF13560">
    <property type="entry name" value="HTH_31"/>
    <property type="match status" value="1"/>
</dbReference>
<dbReference type="AlphaFoldDB" id="A0A1I2X0B2"/>
<evidence type="ECO:0000259" key="1">
    <source>
        <dbReference type="PROSITE" id="PS50943"/>
    </source>
</evidence>
<accession>A0A1I2X0B2</accession>
<sequence length="294" mass="32572">MEPMPADLQRVRKPNELGDFLRTRRASLTPEDAGITTWGPRRVPGLRREELAQLAGISVNYYTRLEQGQSTNASDAIIEALARALNLDDAERAHLLTLAHPVATKRRRGARTEMPTAGATALVASMSSVPVLLLGRRNDVLAWNPLGHALLAGHLDLSAPERPETRPNQMRLLFLDPHIRELYRNWDEEAALAVASLRYTAAQYPDDRLLAELIGDLSINSPEFARLWAKHDVRLCSSGTKRLHHPEVGDLDLHYEVLHLPDSHGQRLLTHTPAVGTGSGDALSLLHRRLPSST</sequence>
<dbReference type="SMART" id="SM00530">
    <property type="entry name" value="HTH_XRE"/>
    <property type="match status" value="1"/>
</dbReference>
<evidence type="ECO:0000313" key="3">
    <source>
        <dbReference type="Proteomes" id="UP000199052"/>
    </source>
</evidence>
<dbReference type="PROSITE" id="PS50943">
    <property type="entry name" value="HTH_CROC1"/>
    <property type="match status" value="1"/>
</dbReference>
<dbReference type="Pfam" id="PF17765">
    <property type="entry name" value="MLTR_LBD"/>
    <property type="match status" value="1"/>
</dbReference>
<organism evidence="2 3">
    <name type="scientific">Actinopolymorpha cephalotaxi</name>
    <dbReference type="NCBI Taxonomy" id="504797"/>
    <lineage>
        <taxon>Bacteria</taxon>
        <taxon>Bacillati</taxon>
        <taxon>Actinomycetota</taxon>
        <taxon>Actinomycetes</taxon>
        <taxon>Propionibacteriales</taxon>
        <taxon>Actinopolymorphaceae</taxon>
        <taxon>Actinopolymorpha</taxon>
    </lineage>
</organism>
<dbReference type="Proteomes" id="UP000199052">
    <property type="component" value="Unassembled WGS sequence"/>
</dbReference>
<name>A0A1I2X0B2_9ACTN</name>
<dbReference type="PANTHER" id="PTHR35010:SF2">
    <property type="entry name" value="BLL4672 PROTEIN"/>
    <property type="match status" value="1"/>
</dbReference>
<proteinExistence type="predicted"/>
<dbReference type="STRING" id="504797.SAMN05421678_111202"/>
<dbReference type="GO" id="GO:0003677">
    <property type="term" value="F:DNA binding"/>
    <property type="evidence" value="ECO:0007669"/>
    <property type="project" value="InterPro"/>
</dbReference>
<dbReference type="EMBL" id="FOOI01000011">
    <property type="protein sequence ID" value="SFH06892.1"/>
    <property type="molecule type" value="Genomic_DNA"/>
</dbReference>
<gene>
    <name evidence="2" type="ORF">SAMN05421678_111202</name>
</gene>
<reference evidence="2 3" key="1">
    <citation type="submission" date="2016-10" db="EMBL/GenBank/DDBJ databases">
        <authorList>
            <person name="de Groot N.N."/>
        </authorList>
    </citation>
    <scope>NUCLEOTIDE SEQUENCE [LARGE SCALE GENOMIC DNA]</scope>
    <source>
        <strain evidence="2 3">CPCC 202808</strain>
    </source>
</reference>
<dbReference type="CDD" id="cd00093">
    <property type="entry name" value="HTH_XRE"/>
    <property type="match status" value="1"/>
</dbReference>